<feature type="signal peptide" evidence="2">
    <location>
        <begin position="1"/>
        <end position="20"/>
    </location>
</feature>
<dbReference type="InterPro" id="IPR017850">
    <property type="entry name" value="Alkaline_phosphatase_core_sf"/>
</dbReference>
<dbReference type="RefSeq" id="WP_379024385.1">
    <property type="nucleotide sequence ID" value="NZ_JBHRTA010000038.1"/>
</dbReference>
<gene>
    <name evidence="4" type="ORF">ACFOET_15835</name>
</gene>
<sequence length="477" mass="52967">MKLRLALFAFFGCWFTAAGGQQPPLPNMVIFIGDDLAVWDIGPYGNKVVRTPYLDKLGRESMVFDNAFAASPTCGPSRSSLLTAMYPMRHGAHGNHSGVKEGTPSMVQLLSALGYRVAIAGKLHVGPRDVFPLEYIAGTNVPEPGYEQAPGLHYDLNLAPVDEWLGQQKPGKPFVLIVADHSPHVVWPEKPTYQPDEVDIPPVHIDTDDARRARARYYTDVTKMDTNVGTLMDLLDKHGVAANSILMFTSDQGPQWAFGKWGLYDYGVQVPFIVRWPGQVEAGSRTDALVSQVDILPTMVGIANGTVAHRIDGKSFLPVLKNPGAKHHDAVFASHTGDGKMNRSPMRMLRTDRYKYILNLAPEITYTTHMDRATDHDGGREYWPSWRAASFQDQHAAAVLWRYHHRPAEELYDVEADPWEQVNLAADPAYGDMLERFRAQMKAIRAEQGDHETGPEDLSAPNRNQGKGKGPVAPYVF</sequence>
<keyword evidence="5" id="KW-1185">Reference proteome</keyword>
<dbReference type="PANTHER" id="PTHR43751:SF1">
    <property type="entry name" value="SULFATASE ATSG-RELATED"/>
    <property type="match status" value="1"/>
</dbReference>
<evidence type="ECO:0000313" key="4">
    <source>
        <dbReference type="EMBL" id="MFC3199096.1"/>
    </source>
</evidence>
<accession>A0ABV7JM50</accession>
<name>A0ABV7JM50_9SPHI</name>
<dbReference type="Gene3D" id="3.40.720.10">
    <property type="entry name" value="Alkaline Phosphatase, subunit A"/>
    <property type="match status" value="1"/>
</dbReference>
<reference evidence="5" key="1">
    <citation type="journal article" date="2019" name="Int. J. Syst. Evol. Microbiol.">
        <title>The Global Catalogue of Microorganisms (GCM) 10K type strain sequencing project: providing services to taxonomists for standard genome sequencing and annotation.</title>
        <authorList>
            <consortium name="The Broad Institute Genomics Platform"/>
            <consortium name="The Broad Institute Genome Sequencing Center for Infectious Disease"/>
            <person name="Wu L."/>
            <person name="Ma J."/>
        </authorList>
    </citation>
    <scope>NUCLEOTIDE SEQUENCE [LARGE SCALE GENOMIC DNA]</scope>
    <source>
        <strain evidence="5">KCTC 52416</strain>
    </source>
</reference>
<feature type="region of interest" description="Disordered" evidence="1">
    <location>
        <begin position="446"/>
        <end position="477"/>
    </location>
</feature>
<dbReference type="Pfam" id="PF00884">
    <property type="entry name" value="Sulfatase"/>
    <property type="match status" value="1"/>
</dbReference>
<comment type="caution">
    <text evidence="4">The sequence shown here is derived from an EMBL/GenBank/DDBJ whole genome shotgun (WGS) entry which is preliminary data.</text>
</comment>
<dbReference type="InterPro" id="IPR052701">
    <property type="entry name" value="GAG_Ulvan_Degrading_Sulfatases"/>
</dbReference>
<evidence type="ECO:0000313" key="5">
    <source>
        <dbReference type="Proteomes" id="UP001595526"/>
    </source>
</evidence>
<evidence type="ECO:0000256" key="1">
    <source>
        <dbReference type="SAM" id="MobiDB-lite"/>
    </source>
</evidence>
<organism evidence="4 5">
    <name type="scientific">Parapedobacter deserti</name>
    <dbReference type="NCBI Taxonomy" id="1912957"/>
    <lineage>
        <taxon>Bacteria</taxon>
        <taxon>Pseudomonadati</taxon>
        <taxon>Bacteroidota</taxon>
        <taxon>Sphingobacteriia</taxon>
        <taxon>Sphingobacteriales</taxon>
        <taxon>Sphingobacteriaceae</taxon>
        <taxon>Parapedobacter</taxon>
    </lineage>
</organism>
<dbReference type="PANTHER" id="PTHR43751">
    <property type="entry name" value="SULFATASE"/>
    <property type="match status" value="1"/>
</dbReference>
<keyword evidence="2" id="KW-0732">Signal</keyword>
<evidence type="ECO:0000256" key="2">
    <source>
        <dbReference type="SAM" id="SignalP"/>
    </source>
</evidence>
<dbReference type="CDD" id="cd16027">
    <property type="entry name" value="SGSH"/>
    <property type="match status" value="1"/>
</dbReference>
<evidence type="ECO:0000259" key="3">
    <source>
        <dbReference type="Pfam" id="PF00884"/>
    </source>
</evidence>
<dbReference type="InterPro" id="IPR000917">
    <property type="entry name" value="Sulfatase_N"/>
</dbReference>
<dbReference type="SUPFAM" id="SSF53649">
    <property type="entry name" value="Alkaline phosphatase-like"/>
    <property type="match status" value="1"/>
</dbReference>
<dbReference type="Proteomes" id="UP001595526">
    <property type="component" value="Unassembled WGS sequence"/>
</dbReference>
<dbReference type="EMBL" id="JBHRTA010000038">
    <property type="protein sequence ID" value="MFC3199096.1"/>
    <property type="molecule type" value="Genomic_DNA"/>
</dbReference>
<feature type="chain" id="PRO_5047459999" evidence="2">
    <location>
        <begin position="21"/>
        <end position="477"/>
    </location>
</feature>
<protein>
    <submittedName>
        <fullName evidence="4">Sulfatase</fullName>
    </submittedName>
</protein>
<proteinExistence type="predicted"/>
<feature type="domain" description="Sulfatase N-terminal" evidence="3">
    <location>
        <begin position="26"/>
        <end position="303"/>
    </location>
</feature>